<dbReference type="SUPFAM" id="SSF46565">
    <property type="entry name" value="Chaperone J-domain"/>
    <property type="match status" value="1"/>
</dbReference>
<proteinExistence type="predicted"/>
<dbReference type="EMBL" id="JWZX01003138">
    <property type="protein sequence ID" value="KOO23976.1"/>
    <property type="molecule type" value="Genomic_DNA"/>
</dbReference>
<dbReference type="SMART" id="SM00271">
    <property type="entry name" value="DnaJ"/>
    <property type="match status" value="1"/>
</dbReference>
<dbReference type="SMART" id="SM00028">
    <property type="entry name" value="TPR"/>
    <property type="match status" value="3"/>
</dbReference>
<dbReference type="InterPro" id="IPR011990">
    <property type="entry name" value="TPR-like_helical_dom_sf"/>
</dbReference>
<reference evidence="6" key="1">
    <citation type="journal article" date="2015" name="PLoS Genet.">
        <title>Genome Sequence and Transcriptome Analyses of Chrysochromulina tobin: Metabolic Tools for Enhanced Algal Fitness in the Prominent Order Prymnesiales (Haptophyceae).</title>
        <authorList>
            <person name="Hovde B.T."/>
            <person name="Deodato C.R."/>
            <person name="Hunsperger H.M."/>
            <person name="Ryken S.A."/>
            <person name="Yost W."/>
            <person name="Jha R.K."/>
            <person name="Patterson J."/>
            <person name="Monnat R.J. Jr."/>
            <person name="Barlow S.B."/>
            <person name="Starkenburg S.R."/>
            <person name="Cattolico R.A."/>
        </authorList>
    </citation>
    <scope>NUCLEOTIDE SEQUENCE</scope>
    <source>
        <strain evidence="6">CCMP291</strain>
    </source>
</reference>
<feature type="domain" description="J" evidence="4">
    <location>
        <begin position="4"/>
        <end position="78"/>
    </location>
</feature>
<accession>A0A0M0JBP3</accession>
<name>A0A0M0JBP3_9EUKA</name>
<sequence length="377" mass="40117">MSASDYRALGLSPGAGLDAARAAFRKLALRLHPDKNPSPDANEKYLAVAKAYEAILRAGDRAAEADALLADPFSDIFGAGWARALAEGSVDPSIMLERGRERAAAELGDAAEAPLADFAADLGLDGATLAALMAAANLGDGDGDDAAAGNPFKEFFDSLPAAERPRMLELFEKTFPAFLAQEMADTQLEAENELFRLAVESHALPVQRRRQSAAPISAVSEEIVQDVEALNAQAVAHFGLGEYAAAAAALSRAIALDPALPSLYGNRSLAHERCGQAEEALEDAERAIRCDPTYVPAYERKGRALLGLRRSAEALAAVRRGLLLDPEHEALLELEEQAEREAEAARLDIVLAGKGQIEWGDNHGDELARLCVNQSID</sequence>
<keyword evidence="6" id="KW-1185">Reference proteome</keyword>
<dbReference type="OrthoDB" id="433738at2759"/>
<dbReference type="InterPro" id="IPR036869">
    <property type="entry name" value="J_dom_sf"/>
</dbReference>
<dbReference type="Pfam" id="PF00226">
    <property type="entry name" value="DnaJ"/>
    <property type="match status" value="1"/>
</dbReference>
<dbReference type="SUPFAM" id="SSF48452">
    <property type="entry name" value="TPR-like"/>
    <property type="match status" value="1"/>
</dbReference>
<dbReference type="Gene3D" id="1.10.287.110">
    <property type="entry name" value="DnaJ domain"/>
    <property type="match status" value="1"/>
</dbReference>
<dbReference type="GO" id="GO:0051879">
    <property type="term" value="F:Hsp90 protein binding"/>
    <property type="evidence" value="ECO:0007669"/>
    <property type="project" value="TreeGrafter"/>
</dbReference>
<evidence type="ECO:0000256" key="3">
    <source>
        <dbReference type="PROSITE-ProRule" id="PRU00339"/>
    </source>
</evidence>
<feature type="repeat" description="TPR" evidence="3">
    <location>
        <begin position="227"/>
        <end position="260"/>
    </location>
</feature>
<dbReference type="Proteomes" id="UP000037460">
    <property type="component" value="Unassembled WGS sequence"/>
</dbReference>
<evidence type="ECO:0000259" key="4">
    <source>
        <dbReference type="PROSITE" id="PS50076"/>
    </source>
</evidence>
<comment type="caution">
    <text evidence="5">The sequence shown here is derived from an EMBL/GenBank/DDBJ whole genome shotgun (WGS) entry which is preliminary data.</text>
</comment>
<dbReference type="PRINTS" id="PR00625">
    <property type="entry name" value="JDOMAIN"/>
</dbReference>
<dbReference type="PANTHER" id="PTHR22904">
    <property type="entry name" value="TPR REPEAT CONTAINING PROTEIN"/>
    <property type="match status" value="1"/>
</dbReference>
<dbReference type="InterPro" id="IPR013105">
    <property type="entry name" value="TPR_2"/>
</dbReference>
<dbReference type="Gene3D" id="1.25.40.10">
    <property type="entry name" value="Tetratricopeptide repeat domain"/>
    <property type="match status" value="1"/>
</dbReference>
<gene>
    <name evidence="5" type="ORF">Ctob_003407</name>
</gene>
<protein>
    <submittedName>
        <fullName evidence="5">Tetratricopeptide repeat protein 31-like protein</fullName>
    </submittedName>
</protein>
<evidence type="ECO:0000256" key="1">
    <source>
        <dbReference type="ARBA" id="ARBA00022737"/>
    </source>
</evidence>
<dbReference type="Pfam" id="PF13181">
    <property type="entry name" value="TPR_8"/>
    <property type="match status" value="2"/>
</dbReference>
<evidence type="ECO:0000313" key="5">
    <source>
        <dbReference type="EMBL" id="KOO23976.1"/>
    </source>
</evidence>
<dbReference type="PANTHER" id="PTHR22904:SF533">
    <property type="entry name" value="HSP70-HSP90 ORGANIZING PROTEIN 3"/>
    <property type="match status" value="1"/>
</dbReference>
<evidence type="ECO:0000256" key="2">
    <source>
        <dbReference type="ARBA" id="ARBA00022803"/>
    </source>
</evidence>
<dbReference type="Pfam" id="PF07719">
    <property type="entry name" value="TPR_2"/>
    <property type="match status" value="1"/>
</dbReference>
<evidence type="ECO:0000313" key="6">
    <source>
        <dbReference type="Proteomes" id="UP000037460"/>
    </source>
</evidence>
<organism evidence="5 6">
    <name type="scientific">Chrysochromulina tobinii</name>
    <dbReference type="NCBI Taxonomy" id="1460289"/>
    <lineage>
        <taxon>Eukaryota</taxon>
        <taxon>Haptista</taxon>
        <taxon>Haptophyta</taxon>
        <taxon>Prymnesiophyceae</taxon>
        <taxon>Prymnesiales</taxon>
        <taxon>Chrysochromulinaceae</taxon>
        <taxon>Chrysochromulina</taxon>
    </lineage>
</organism>
<dbReference type="CDD" id="cd06257">
    <property type="entry name" value="DnaJ"/>
    <property type="match status" value="1"/>
</dbReference>
<dbReference type="InterPro" id="IPR001623">
    <property type="entry name" value="DnaJ_domain"/>
</dbReference>
<keyword evidence="1" id="KW-0677">Repeat</keyword>
<keyword evidence="2 3" id="KW-0802">TPR repeat</keyword>
<feature type="repeat" description="TPR" evidence="3">
    <location>
        <begin position="261"/>
        <end position="294"/>
    </location>
</feature>
<dbReference type="PROSITE" id="PS50076">
    <property type="entry name" value="DNAJ_2"/>
    <property type="match status" value="1"/>
</dbReference>
<dbReference type="PROSITE" id="PS50005">
    <property type="entry name" value="TPR"/>
    <property type="match status" value="2"/>
</dbReference>
<dbReference type="InterPro" id="IPR019734">
    <property type="entry name" value="TPR_rpt"/>
</dbReference>
<dbReference type="AlphaFoldDB" id="A0A0M0JBP3"/>